<sequence length="2349" mass="246990">MGVAPGVRDGAPDREPEYKEPWDQPPPVVAAPATTVPFYKKRYFIISQIILIPLTIALLFIILFPVVKAIAQLVVKRSQLDIQVAKISEAQNNTFVTHTGIFSAKIEFLEPVRVAWVEDDGTETPLGTMTLDALSAKHKRALIDQNTTFTITDEEAFGRFSGHLITAKNFTWRMQSSNLRVQALKFPVSKGISFDKMVTLNGFNSFDGNVVLKDLQLPSDNPAGGINFKAVTELTNPSPFSLNLGTVVFALSYLGVPLGTGVGTNTIIVPGPNEITLEGYLERKTNPSDLAALSQLFTNYLNGDSSPVIATGQSTLQSDNTAISWLSDGLKSLSLTVPFKAYQPIDPIRSINIGYLGLQFDQNSPWSPSADSNAVQAELQLPFGFNLAIDQIQNELNIVTSDGVNVAGLSTPLGASTSSITVLSPVDTRGSINISIHDTRLSCPDPQHSAFSKFNADLTSLDNAAFRLVGHSRAVANMSIGQITLDPIKINVPTTLKGLQGLKGLTTIRDVDVQGGSTEGINLGIDVSIFNPSNLDIVTGDLNLQLFRDGVVLGSALLPNLTLVRGNNSFRASSNFEANNSPQGLETLNDFVGKKDVQLQIAGYDGSTKVASLVEAFKTLNIDVTLPGLKTSLLDTADLKVLSTTGRENNISQVTVALVNPFTAPLEITKISSSVRSFGLLLGTIEATTDFKTAPKATTKSPVLPLNMNFDPATLFTLTRALAVEAGLDVDPLDGIVELGGIKYLSITGPAPKLKRRANIFTGFNLPTFVHAAFKQLKSDVELTADVTIGQYKTQLQYTQEGVPISTDDSLDFILPILAQPIVQKIVGGSSLGISSVLITDPKQSTFGTQLKGNIGNAGPFDAVISFPSGLTVSWAGKALGRINMADVKVTGDVGGAIDASSPFEVADVGQLTEFTKASALLTQESFDWDISGENLAVSALGIRVPAIALSSKKVTLKGFNGLKGGVKIKTFDLPSNDPAGGIHLTLEAATTNPSQVGISLSSIGFDTYVGDVMIAPVLSGPTTLASGSTTDMSLVGRLIPQDSAAGLSTVSGVFNNFVHGKDSNVEVRGSSAGPNDVCFSCAQTSFPLADKHPNQVTWLNEGIKSLRIATVLPNRGPLKVIKSIALNQLQLIFTDKTAYNPLTTSRSTDAAFTLPFNFPLDIAALEQTLTVGFEGTSFAQLVLPKAPSNTDVQNRIIHLTFDDVPFAVFGDKHSTFDKFVAATTVGKTQNLRLSGSANADAKTAVGLLSLQGIDFDVDSSIDGLEGLNTKPVVVGNVDVAHGFSDYLLIKVDKRLAHQTGGWRLLYRSVPEAATCYGLTISKDVHYAPQGGAVSAGRALLQNFLQGIDVDTTIAGTTGSTSIPSLKSALSQIRLSPVKIPASNDTLIKSASLVFPLDIVKTGVASTSFTLANPFTASINLLKIAATASYHGVVLGKINAIDASAHPIHADGHGSVTSPLLPLQFNTQPLAIIQLLTVASQEAHVDLGPLTQLFQFIVANPTFNPPVVTSVDTNSPTCVSGNQFDAAGAILKTLAGLKVDLSVDTSVKLDDYKTALFLIGAVAGPVAQHLVDISVLQFAEANITNISDSGFDLSLAGSLTNVGPLDASIEFTEPLTVTWQGKDIATITLPPVCAAAGAGVPEYRTNARLNIIDSSEFTSFATFLLHNPSFDWTISSKKLRLTALGTIFDNVALSKVVSFKAFNGLPGVTIGNFQLPSDDPAGGIHIETDAFIPSPAQLGIDLGTVTYQAYFVDTLVGPLTGKNLYLAPNSQTTNHLSGRIQPQSGKDLENIGVLFSKFLAGENQTLIVKGESVQPDGSNGPVTWLSTAFKTLELEVILPGQKFDVIQSIALNDLRVTMVTPDQAFAPPTSSDFTLAKYKNPFGFSLQVIEAGQTLVLESHGVDIAQLTLPKVPAVGGVSTGNVADLVISFKDQPLQALNPTAFAQMFAGVTLLDELDLTLKGSADVTAVTAIGNVALTGIAFNVPSSLKGINSFGHTAALSEVSVTGSGGAGGSEYIVAPLKTVLQNPSNISLDTVGISLPVLWQGTKVGRVVIDTFHLVPGENPSATEFHYQPDNANDTTAQAFLSQFILTDSTLDLAIRGDLQSSPFPSLAPGLAQLQIGTSLSGLNQPNFITKIYVTITLETLDNDLVTINFDVHNPLDAPLVLEFVQTDSGVQGTTYASFGTGFSSFVVPPGQTVNSGDIPNVFLTQGVLASLDIIPLGYLDVFAAATVRVGEGGYQIPWLHLNQAGVPTEYNLDLGFAAPARASNETSSASESSSTSASASASVSASASSASASSSQTAETTAAAAEPSKPAAETPGPVKSEAPSPAAVATPPQATPEAPAETA</sequence>
<feature type="region of interest" description="Disordered" evidence="1">
    <location>
        <begin position="1"/>
        <end position="25"/>
    </location>
</feature>
<dbReference type="PANTHER" id="PTHR35895">
    <property type="entry name" value="CHROMOSOME 16, WHOLE GENOME SHOTGUN SEQUENCE"/>
    <property type="match status" value="1"/>
</dbReference>
<dbReference type="Gene3D" id="2.60.40.1820">
    <property type="match status" value="1"/>
</dbReference>
<name>A0A9P7GPI2_9AGAR</name>
<dbReference type="GO" id="GO:0000329">
    <property type="term" value="C:fungal-type vacuole membrane"/>
    <property type="evidence" value="ECO:0007669"/>
    <property type="project" value="InterPro"/>
</dbReference>
<protein>
    <submittedName>
        <fullName evidence="3">Uncharacterized protein</fullName>
    </submittedName>
</protein>
<keyword evidence="2" id="KW-0812">Transmembrane</keyword>
<comment type="caution">
    <text evidence="3">The sequence shown here is derived from an EMBL/GenBank/DDBJ whole genome shotgun (WGS) entry which is preliminary data.</text>
</comment>
<reference evidence="3" key="2">
    <citation type="submission" date="2021-10" db="EMBL/GenBank/DDBJ databases">
        <title>Phylogenomics reveals ancestral predisposition of the termite-cultivated fungus Termitomyces towards a domesticated lifestyle.</title>
        <authorList>
            <person name="Auxier B."/>
            <person name="Grum-Grzhimaylo A."/>
            <person name="Cardenas M.E."/>
            <person name="Lodge J.D."/>
            <person name="Laessoe T."/>
            <person name="Pedersen O."/>
            <person name="Smith M.E."/>
            <person name="Kuyper T.W."/>
            <person name="Franco-Molano E.A."/>
            <person name="Baroni T.J."/>
            <person name="Aanen D.K."/>
        </authorList>
    </citation>
    <scope>NUCLEOTIDE SEQUENCE</scope>
    <source>
        <strain evidence="3">D49</strain>
    </source>
</reference>
<evidence type="ECO:0000256" key="2">
    <source>
        <dbReference type="SAM" id="Phobius"/>
    </source>
</evidence>
<dbReference type="Proteomes" id="UP000717328">
    <property type="component" value="Unassembled WGS sequence"/>
</dbReference>
<evidence type="ECO:0000313" key="3">
    <source>
        <dbReference type="EMBL" id="KAG5653629.1"/>
    </source>
</evidence>
<dbReference type="OrthoDB" id="10039566at2759"/>
<dbReference type="EMBL" id="JABCKI010000042">
    <property type="protein sequence ID" value="KAG5653629.1"/>
    <property type="molecule type" value="Genomic_DNA"/>
</dbReference>
<dbReference type="SUPFAM" id="SSF117070">
    <property type="entry name" value="LEA14-like"/>
    <property type="match status" value="1"/>
</dbReference>
<keyword evidence="2" id="KW-1133">Transmembrane helix</keyword>
<accession>A0A9P7GPI2</accession>
<gene>
    <name evidence="3" type="ORF">H0H81_011855</name>
</gene>
<dbReference type="Pfam" id="PF12505">
    <property type="entry name" value="DUF3712"/>
    <property type="match status" value="5"/>
</dbReference>
<proteinExistence type="predicted"/>
<feature type="region of interest" description="Disordered" evidence="1">
    <location>
        <begin position="2272"/>
        <end position="2349"/>
    </location>
</feature>
<evidence type="ECO:0000313" key="4">
    <source>
        <dbReference type="Proteomes" id="UP000717328"/>
    </source>
</evidence>
<dbReference type="InterPro" id="IPR022185">
    <property type="entry name" value="DUF3712"/>
</dbReference>
<evidence type="ECO:0000256" key="1">
    <source>
        <dbReference type="SAM" id="MobiDB-lite"/>
    </source>
</evidence>
<reference evidence="3" key="1">
    <citation type="submission" date="2021-02" db="EMBL/GenBank/DDBJ databases">
        <authorList>
            <person name="Nieuwenhuis M."/>
            <person name="Van De Peppel L.J.J."/>
        </authorList>
    </citation>
    <scope>NUCLEOTIDE SEQUENCE</scope>
    <source>
        <strain evidence="3">D49</strain>
    </source>
</reference>
<organism evidence="3 4">
    <name type="scientific">Sphagnurus paluster</name>
    <dbReference type="NCBI Taxonomy" id="117069"/>
    <lineage>
        <taxon>Eukaryota</taxon>
        <taxon>Fungi</taxon>
        <taxon>Dikarya</taxon>
        <taxon>Basidiomycota</taxon>
        <taxon>Agaricomycotina</taxon>
        <taxon>Agaricomycetes</taxon>
        <taxon>Agaricomycetidae</taxon>
        <taxon>Agaricales</taxon>
        <taxon>Tricholomatineae</taxon>
        <taxon>Lyophyllaceae</taxon>
        <taxon>Sphagnurus</taxon>
    </lineage>
</organism>
<keyword evidence="2" id="KW-0472">Membrane</keyword>
<keyword evidence="4" id="KW-1185">Reference proteome</keyword>
<feature type="transmembrane region" description="Helical" evidence="2">
    <location>
        <begin position="43"/>
        <end position="67"/>
    </location>
</feature>
<dbReference type="InterPro" id="IPR046368">
    <property type="entry name" value="Tag1"/>
</dbReference>
<dbReference type="PANTHER" id="PTHR35895:SF1">
    <property type="entry name" value="LIPID-BINDING SERUM GLYCOPROTEIN C-TERMINAL DOMAIN-CONTAINING PROTEIN"/>
    <property type="match status" value="1"/>
</dbReference>
<feature type="compositionally biased region" description="Basic and acidic residues" evidence="1">
    <location>
        <begin position="10"/>
        <end position="22"/>
    </location>
</feature>